<dbReference type="AlphaFoldDB" id="A0A1M6JM21"/>
<keyword evidence="2" id="KW-1185">Reference proteome</keyword>
<dbReference type="STRING" id="1121955.SAMN02745146_3189"/>
<dbReference type="OrthoDB" id="5419659at2"/>
<name>A0A1M6JM21_9BACT</name>
<accession>A0A1M6JM21</accession>
<dbReference type="Gene3D" id="3.30.160.250">
    <property type="match status" value="1"/>
</dbReference>
<dbReference type="SUPFAM" id="SSF143100">
    <property type="entry name" value="TTHA1013/TTHA0281-like"/>
    <property type="match status" value="1"/>
</dbReference>
<dbReference type="RefSeq" id="WP_073111048.1">
    <property type="nucleotide sequence ID" value="NZ_FQYN01000007.1"/>
</dbReference>
<proteinExistence type="predicted"/>
<reference evidence="1 2" key="1">
    <citation type="submission" date="2016-11" db="EMBL/GenBank/DDBJ databases">
        <authorList>
            <person name="Jaros S."/>
            <person name="Januszkiewicz K."/>
            <person name="Wedrychowicz H."/>
        </authorList>
    </citation>
    <scope>NUCLEOTIDE SEQUENCE [LARGE SCALE GENOMIC DNA]</scope>
    <source>
        <strain evidence="1 2">DSM 21074</strain>
    </source>
</reference>
<gene>
    <name evidence="1" type="ORF">SAMN02745146_3189</name>
</gene>
<organism evidence="1 2">
    <name type="scientific">Hymenobacter daecheongensis DSM 21074</name>
    <dbReference type="NCBI Taxonomy" id="1121955"/>
    <lineage>
        <taxon>Bacteria</taxon>
        <taxon>Pseudomonadati</taxon>
        <taxon>Bacteroidota</taxon>
        <taxon>Cytophagia</taxon>
        <taxon>Cytophagales</taxon>
        <taxon>Hymenobacteraceae</taxon>
        <taxon>Hymenobacter</taxon>
    </lineage>
</organism>
<dbReference type="InterPro" id="IPR035069">
    <property type="entry name" value="TTHA1013/TTHA0281-like"/>
</dbReference>
<sequence length="66" mass="7111">MNIELEQEADGRWLAEVLELPGVLAYGATRETALLQAQALALRVIAERLEHGEVVPELAALFAVAA</sequence>
<evidence type="ECO:0000313" key="1">
    <source>
        <dbReference type="EMBL" id="SHJ47755.1"/>
    </source>
</evidence>
<evidence type="ECO:0000313" key="2">
    <source>
        <dbReference type="Proteomes" id="UP000184418"/>
    </source>
</evidence>
<protein>
    <submittedName>
        <fullName evidence="1">Predicted nuclease of the RNAse H fold, HicB family</fullName>
    </submittedName>
</protein>
<dbReference type="Proteomes" id="UP000184418">
    <property type="component" value="Unassembled WGS sequence"/>
</dbReference>
<dbReference type="EMBL" id="FQYN01000007">
    <property type="protein sequence ID" value="SHJ47755.1"/>
    <property type="molecule type" value="Genomic_DNA"/>
</dbReference>